<evidence type="ECO:0000313" key="5">
    <source>
        <dbReference type="EMBL" id="BAS01755.1"/>
    </source>
</evidence>
<geneLocation type="nucleomorph" evidence="5"/>
<protein>
    <submittedName>
        <fullName evidence="5">Ribosomal protein S14</fullName>
    </submittedName>
</protein>
<keyword evidence="5" id="KW-0542">Nucleomorph</keyword>
<comment type="subcellular location">
    <subcellularLocation>
        <location evidence="1">Plastid</location>
        <location evidence="1">Chloroplast</location>
    </subcellularLocation>
</comment>
<dbReference type="AlphaFoldDB" id="A0A0H5BKH6"/>
<keyword evidence="4" id="KW-0687">Ribonucleoprotein</keyword>
<gene>
    <name evidence="5" type="primary">rps14</name>
</gene>
<accession>A0A0H5BKH6</accession>
<evidence type="ECO:0000256" key="4">
    <source>
        <dbReference type="ARBA" id="ARBA00023274"/>
    </source>
</evidence>
<dbReference type="InterPro" id="IPR036967">
    <property type="entry name" value="Ribosomal_uS11_sf"/>
</dbReference>
<evidence type="ECO:0000256" key="3">
    <source>
        <dbReference type="ARBA" id="ARBA00022980"/>
    </source>
</evidence>
<dbReference type="EMBL" id="AB996602">
    <property type="protein sequence ID" value="BAS01755.1"/>
    <property type="molecule type" value="Genomic_DNA"/>
</dbReference>
<dbReference type="GO" id="GO:0009507">
    <property type="term" value="C:chloroplast"/>
    <property type="evidence" value="ECO:0007669"/>
    <property type="project" value="UniProtKB-SubCell"/>
</dbReference>
<keyword evidence="3 5" id="KW-0689">Ribosomal protein</keyword>
<dbReference type="Gene3D" id="3.30.420.80">
    <property type="entry name" value="Ribosomal protein S11"/>
    <property type="match status" value="1"/>
</dbReference>
<dbReference type="GO" id="GO:0006412">
    <property type="term" value="P:translation"/>
    <property type="evidence" value="ECO:0007669"/>
    <property type="project" value="InterPro"/>
</dbReference>
<name>A0A0H5BKH6_9EUKA</name>
<evidence type="ECO:0000256" key="1">
    <source>
        <dbReference type="ARBA" id="ARBA00004229"/>
    </source>
</evidence>
<dbReference type="GO" id="GO:0003735">
    <property type="term" value="F:structural constituent of ribosome"/>
    <property type="evidence" value="ECO:0007669"/>
    <property type="project" value="InterPro"/>
</dbReference>
<dbReference type="Pfam" id="PF00411">
    <property type="entry name" value="Ribosomal_S11"/>
    <property type="match status" value="1"/>
</dbReference>
<dbReference type="PANTHER" id="PTHR11759">
    <property type="entry name" value="40S RIBOSOMAL PROTEIN S14/30S RIBOSOMAL PROTEIN S11"/>
    <property type="match status" value="1"/>
</dbReference>
<dbReference type="GO" id="GO:0005840">
    <property type="term" value="C:ribosome"/>
    <property type="evidence" value="ECO:0007669"/>
    <property type="project" value="UniProtKB-KW"/>
</dbReference>
<dbReference type="HAMAP" id="MF_01310">
    <property type="entry name" value="Ribosomal_uS11"/>
    <property type="match status" value="1"/>
</dbReference>
<sequence length="138" mass="15430">MYKESVFKKYTFANLIIFAAKNNTFIHVTDLTGKETICRKSGGMKAKLDSEEKSSYNALLIALEVTQICKQIGINAFHVKLKARGGTRSTLFGLAGHTILRTVIREGFNIGRLEDITPVSISNTRKKGYNLKLKIFKS</sequence>
<proteinExistence type="inferred from homology"/>
<dbReference type="GO" id="GO:1990904">
    <property type="term" value="C:ribonucleoprotein complex"/>
    <property type="evidence" value="ECO:0007669"/>
    <property type="project" value="UniProtKB-KW"/>
</dbReference>
<comment type="similarity">
    <text evidence="2">Belongs to the universal ribosomal protein uS11 family.</text>
</comment>
<evidence type="ECO:0000256" key="2">
    <source>
        <dbReference type="ARBA" id="ARBA00006194"/>
    </source>
</evidence>
<organism evidence="5">
    <name type="scientific">Amorphochlora amoebiformis</name>
    <dbReference type="NCBI Taxonomy" id="1561963"/>
    <lineage>
        <taxon>Eukaryota</taxon>
        <taxon>Sar</taxon>
        <taxon>Rhizaria</taxon>
        <taxon>Cercozoa</taxon>
        <taxon>Chlorarachniophyceae</taxon>
        <taxon>Amorphochlora</taxon>
    </lineage>
</organism>
<dbReference type="SUPFAM" id="SSF53137">
    <property type="entry name" value="Translational machinery components"/>
    <property type="match status" value="1"/>
</dbReference>
<dbReference type="PIRSF" id="PIRSF002131">
    <property type="entry name" value="Ribosomal_S11"/>
    <property type="match status" value="1"/>
</dbReference>
<reference evidence="5" key="1">
    <citation type="journal article" date="2015" name="Genome Biol. Evol.">
        <title>Nucleomorph Genome Sequences of Two Chlorarachniophytes, Amorphochlora amoebiformis and Lotharella vacuolata.</title>
        <authorList>
            <person name="Suzuki S."/>
            <person name="Shirato S."/>
            <person name="Hirakawa Y."/>
            <person name="Ishida K."/>
        </authorList>
    </citation>
    <scope>NUCLEOTIDE SEQUENCE</scope>
    <source>
        <strain evidence="5">CCMP2058</strain>
    </source>
</reference>
<dbReference type="InterPro" id="IPR001971">
    <property type="entry name" value="Ribosomal_uS11"/>
</dbReference>